<keyword evidence="2" id="KW-1185">Reference proteome</keyword>
<dbReference type="InterPro" id="IPR010995">
    <property type="entry name" value="DNA_repair_Rad51/TF_NusA_a-hlx"/>
</dbReference>
<dbReference type="GO" id="GO:0000166">
    <property type="term" value="F:nucleotide binding"/>
    <property type="evidence" value="ECO:0007669"/>
    <property type="project" value="InterPro"/>
</dbReference>
<sequence length="53" mass="5104">MAERGVATIGQLAAMPVEALAEVPGIGAGTAPLILASAQAILNPSAAESSMGK</sequence>
<proteinExistence type="predicted"/>
<protein>
    <submittedName>
        <fullName evidence="1">Helix-hairpin-helix domain-containing protein</fullName>
    </submittedName>
</protein>
<dbReference type="SUPFAM" id="SSF47794">
    <property type="entry name" value="Rad51 N-terminal domain-like"/>
    <property type="match status" value="1"/>
</dbReference>
<gene>
    <name evidence="1" type="ORF">HZT40_14080</name>
</gene>
<evidence type="ECO:0000313" key="2">
    <source>
        <dbReference type="Proteomes" id="UP000510621"/>
    </source>
</evidence>
<dbReference type="Proteomes" id="UP000510621">
    <property type="component" value="Chromosome"/>
</dbReference>
<dbReference type="EMBL" id="CP059265">
    <property type="protein sequence ID" value="QLQ32523.1"/>
    <property type="molecule type" value="Genomic_DNA"/>
</dbReference>
<dbReference type="KEGG" id="this:HZT40_14080"/>
<evidence type="ECO:0000313" key="1">
    <source>
        <dbReference type="EMBL" id="QLQ32523.1"/>
    </source>
</evidence>
<accession>A0A7L6AU03</accession>
<dbReference type="AlphaFoldDB" id="A0A7L6AU03"/>
<organism evidence="1 2">
    <name type="scientific">Candidatus Thiothrix singaporensis</name>
    <dbReference type="NCBI Taxonomy" id="2799669"/>
    <lineage>
        <taxon>Bacteria</taxon>
        <taxon>Pseudomonadati</taxon>
        <taxon>Pseudomonadota</taxon>
        <taxon>Gammaproteobacteria</taxon>
        <taxon>Thiotrichales</taxon>
        <taxon>Thiotrichaceae</taxon>
        <taxon>Thiothrix</taxon>
    </lineage>
</organism>
<name>A0A7L6AU03_9GAMM</name>
<reference evidence="1" key="1">
    <citation type="submission" date="2020-06" db="EMBL/GenBank/DDBJ databases">
        <title>Analysis procedures for assessing recovery of high quality, complete, closed genomes from Nanopore long read metagenome sequencing.</title>
        <authorList>
            <person name="Bessarab I."/>
            <person name="Arumugam K."/>
            <person name="Haryono M."/>
            <person name="Liu X."/>
            <person name="Roy S."/>
            <person name="Zuniga-Montanez R.E."/>
            <person name="Qiu G."/>
            <person name="Drautz-Moses D.I."/>
            <person name="Law Y.Y."/>
            <person name="Wuertz S."/>
            <person name="Lauro F.M."/>
            <person name="Huson D.H."/>
            <person name="Williams R.B."/>
        </authorList>
    </citation>
    <scope>NUCLEOTIDE SEQUENCE [LARGE SCALE GENOMIC DNA]</scope>
    <source>
        <strain evidence="1">SSD2</strain>
    </source>
</reference>
<dbReference type="Gene3D" id="1.10.150.20">
    <property type="entry name" value="5' to 3' exonuclease, C-terminal subdomain"/>
    <property type="match status" value="1"/>
</dbReference>